<feature type="region of interest" description="Disordered" evidence="6">
    <location>
        <begin position="399"/>
        <end position="420"/>
    </location>
</feature>
<evidence type="ECO:0000256" key="6">
    <source>
        <dbReference type="SAM" id="MobiDB-lite"/>
    </source>
</evidence>
<dbReference type="AlphaFoldDB" id="A0A164R5I3"/>
<feature type="domain" description="C2H2-type" evidence="7">
    <location>
        <begin position="101"/>
        <end position="134"/>
    </location>
</feature>
<feature type="compositionally biased region" description="Low complexity" evidence="6">
    <location>
        <begin position="31"/>
        <end position="61"/>
    </location>
</feature>
<dbReference type="PANTHER" id="PTHR24409:SF295">
    <property type="entry name" value="AZ2-RELATED"/>
    <property type="match status" value="1"/>
</dbReference>
<keyword evidence="4" id="KW-0862">Zinc</keyword>
<dbReference type="InterPro" id="IPR036236">
    <property type="entry name" value="Znf_C2H2_sf"/>
</dbReference>
<protein>
    <recommendedName>
        <fullName evidence="7">C2H2-type domain-containing protein</fullName>
    </recommendedName>
</protein>
<dbReference type="GO" id="GO:0000981">
    <property type="term" value="F:DNA-binding transcription factor activity, RNA polymerase II-specific"/>
    <property type="evidence" value="ECO:0007669"/>
    <property type="project" value="TreeGrafter"/>
</dbReference>
<dbReference type="PROSITE" id="PS50157">
    <property type="entry name" value="ZINC_FINGER_C2H2_2"/>
    <property type="match status" value="2"/>
</dbReference>
<feature type="compositionally biased region" description="Basic residues" evidence="6">
    <location>
        <begin position="201"/>
        <end position="212"/>
    </location>
</feature>
<dbReference type="GO" id="GO:0005634">
    <property type="term" value="C:nucleus"/>
    <property type="evidence" value="ECO:0007669"/>
    <property type="project" value="TreeGrafter"/>
</dbReference>
<dbReference type="EMBL" id="KV419422">
    <property type="protein sequence ID" value="KZS90269.1"/>
    <property type="molecule type" value="Genomic_DNA"/>
</dbReference>
<keyword evidence="1" id="KW-0479">Metal-binding</keyword>
<dbReference type="SUPFAM" id="SSF57667">
    <property type="entry name" value="beta-beta-alpha zinc fingers"/>
    <property type="match status" value="1"/>
</dbReference>
<dbReference type="Gene3D" id="3.30.160.60">
    <property type="entry name" value="Classic Zinc Finger"/>
    <property type="match status" value="2"/>
</dbReference>
<dbReference type="GO" id="GO:0008270">
    <property type="term" value="F:zinc ion binding"/>
    <property type="evidence" value="ECO:0007669"/>
    <property type="project" value="UniProtKB-KW"/>
</dbReference>
<feature type="compositionally biased region" description="Pro residues" evidence="6">
    <location>
        <begin position="125"/>
        <end position="147"/>
    </location>
</feature>
<name>A0A164R5I3_9AGAM</name>
<keyword evidence="2" id="KW-0677">Repeat</keyword>
<feature type="region of interest" description="Disordered" evidence="6">
    <location>
        <begin position="341"/>
        <end position="363"/>
    </location>
</feature>
<evidence type="ECO:0000256" key="1">
    <source>
        <dbReference type="ARBA" id="ARBA00022723"/>
    </source>
</evidence>
<dbReference type="PROSITE" id="PS00028">
    <property type="entry name" value="ZINC_FINGER_C2H2_1"/>
    <property type="match status" value="1"/>
</dbReference>
<sequence>MARINIVPAFHLYNSQYSFAANSTVSYIPHSSPSPHLFSSPSTPQPFTSTGTDTTNGNHNDAPQTSRKKARNYGCLMCHKSFDRPSTLRKHVLVHTGVKAFTCEHCNRRFSVASNRNRHAKRCPTLPPHLRIPPSAAPPPPPPPAPPREVMQAEETMVAEYTYTYQGEEGGGRTSPASSTSSNESHISEDSHSTISSISSHTHHHHPHHHNATHPSQSHNSHPRPPSNPRPQGNNGNNRDNGTANPTAPPKRIRRPPTPSHWIPPSLSNFQITDLKTVMAAKRYVAGAARKGRMLLGSVSVGHGVQHSGSGSSSNSSSVASSASGSLGSTMYQYAPSIPLSLSTSTSTSNTSSQTLPIHPTPSRGLGLGLGEWGPGIGGLTLGLGLSLGGGTLLAHAGPGPSSGSGSGPGASSYGVFGSEVDASPGPPIAGIQSLVGDGGGVGGGLGGVRSGKLDLAMQLVSRA</sequence>
<dbReference type="Proteomes" id="UP000076722">
    <property type="component" value="Unassembled WGS sequence"/>
</dbReference>
<accession>A0A164R5I3</accession>
<dbReference type="Pfam" id="PF00096">
    <property type="entry name" value="zf-C2H2"/>
    <property type="match status" value="1"/>
</dbReference>
<feature type="region of interest" description="Disordered" evidence="6">
    <location>
        <begin position="31"/>
        <end position="68"/>
    </location>
</feature>
<evidence type="ECO:0000313" key="8">
    <source>
        <dbReference type="EMBL" id="KZS90269.1"/>
    </source>
</evidence>
<keyword evidence="9" id="KW-1185">Reference proteome</keyword>
<evidence type="ECO:0000259" key="7">
    <source>
        <dbReference type="PROSITE" id="PS50157"/>
    </source>
</evidence>
<feature type="region of interest" description="Disordered" evidence="6">
    <location>
        <begin position="167"/>
        <end position="267"/>
    </location>
</feature>
<proteinExistence type="predicted"/>
<dbReference type="OrthoDB" id="654211at2759"/>
<keyword evidence="3 5" id="KW-0863">Zinc-finger</keyword>
<evidence type="ECO:0000256" key="4">
    <source>
        <dbReference type="ARBA" id="ARBA00022833"/>
    </source>
</evidence>
<dbReference type="InterPro" id="IPR013087">
    <property type="entry name" value="Znf_C2H2_type"/>
</dbReference>
<evidence type="ECO:0000256" key="2">
    <source>
        <dbReference type="ARBA" id="ARBA00022737"/>
    </source>
</evidence>
<feature type="domain" description="C2H2-type" evidence="7">
    <location>
        <begin position="73"/>
        <end position="100"/>
    </location>
</feature>
<feature type="region of interest" description="Disordered" evidence="6">
    <location>
        <begin position="303"/>
        <end position="326"/>
    </location>
</feature>
<dbReference type="SMART" id="SM00355">
    <property type="entry name" value="ZnF_C2H2"/>
    <property type="match status" value="2"/>
</dbReference>
<feature type="compositionally biased region" description="Low complexity" evidence="6">
    <location>
        <begin position="341"/>
        <end position="357"/>
    </location>
</feature>
<evidence type="ECO:0000256" key="3">
    <source>
        <dbReference type="ARBA" id="ARBA00022771"/>
    </source>
</evidence>
<gene>
    <name evidence="8" type="ORF">SISNIDRAFT_551593</name>
</gene>
<dbReference type="PANTHER" id="PTHR24409">
    <property type="entry name" value="ZINC FINGER PROTEIN 142"/>
    <property type="match status" value="1"/>
</dbReference>
<dbReference type="STRING" id="1314777.A0A164R5I3"/>
<reference evidence="8 9" key="1">
    <citation type="journal article" date="2016" name="Mol. Biol. Evol.">
        <title>Comparative Genomics of Early-Diverging Mushroom-Forming Fungi Provides Insights into the Origins of Lignocellulose Decay Capabilities.</title>
        <authorList>
            <person name="Nagy L.G."/>
            <person name="Riley R."/>
            <person name="Tritt A."/>
            <person name="Adam C."/>
            <person name="Daum C."/>
            <person name="Floudas D."/>
            <person name="Sun H."/>
            <person name="Yadav J.S."/>
            <person name="Pangilinan J."/>
            <person name="Larsson K.H."/>
            <person name="Matsuura K."/>
            <person name="Barry K."/>
            <person name="Labutti K."/>
            <person name="Kuo R."/>
            <person name="Ohm R.A."/>
            <person name="Bhattacharya S.S."/>
            <person name="Shirouzu T."/>
            <person name="Yoshinaga Y."/>
            <person name="Martin F.M."/>
            <person name="Grigoriev I.V."/>
            <person name="Hibbett D.S."/>
        </authorList>
    </citation>
    <scope>NUCLEOTIDE SEQUENCE [LARGE SCALE GENOMIC DNA]</scope>
    <source>
        <strain evidence="8 9">HHB9708</strain>
    </source>
</reference>
<feature type="compositionally biased region" description="Low complexity" evidence="6">
    <location>
        <begin position="174"/>
        <end position="185"/>
    </location>
</feature>
<evidence type="ECO:0000313" key="9">
    <source>
        <dbReference type="Proteomes" id="UP000076722"/>
    </source>
</evidence>
<evidence type="ECO:0000256" key="5">
    <source>
        <dbReference type="PROSITE-ProRule" id="PRU00042"/>
    </source>
</evidence>
<organism evidence="8 9">
    <name type="scientific">Sistotremastrum niveocremeum HHB9708</name>
    <dbReference type="NCBI Taxonomy" id="1314777"/>
    <lineage>
        <taxon>Eukaryota</taxon>
        <taxon>Fungi</taxon>
        <taxon>Dikarya</taxon>
        <taxon>Basidiomycota</taxon>
        <taxon>Agaricomycotina</taxon>
        <taxon>Agaricomycetes</taxon>
        <taxon>Sistotremastrales</taxon>
        <taxon>Sistotremastraceae</taxon>
        <taxon>Sertulicium</taxon>
        <taxon>Sertulicium niveocremeum</taxon>
    </lineage>
</organism>
<dbReference type="GO" id="GO:0000977">
    <property type="term" value="F:RNA polymerase II transcription regulatory region sequence-specific DNA binding"/>
    <property type="evidence" value="ECO:0007669"/>
    <property type="project" value="TreeGrafter"/>
</dbReference>
<feature type="region of interest" description="Disordered" evidence="6">
    <location>
        <begin position="115"/>
        <end position="150"/>
    </location>
</feature>